<organism evidence="3 4">
    <name type="scientific">Priapulus caudatus</name>
    <name type="common">Priapulid worm</name>
    <dbReference type="NCBI Taxonomy" id="37621"/>
    <lineage>
        <taxon>Eukaryota</taxon>
        <taxon>Metazoa</taxon>
        <taxon>Ecdysozoa</taxon>
        <taxon>Scalidophora</taxon>
        <taxon>Priapulida</taxon>
        <taxon>Priapulimorpha</taxon>
        <taxon>Priapulimorphida</taxon>
        <taxon>Priapulidae</taxon>
        <taxon>Priapulus</taxon>
    </lineage>
</organism>
<accession>A0ABM1F3H1</accession>
<protein>
    <submittedName>
        <fullName evidence="4">Glycine, alanine and asparagine-rich protein-like</fullName>
    </submittedName>
</protein>
<evidence type="ECO:0000313" key="4">
    <source>
        <dbReference type="RefSeq" id="XP_014678992.1"/>
    </source>
</evidence>
<evidence type="ECO:0000313" key="3">
    <source>
        <dbReference type="Proteomes" id="UP000695022"/>
    </source>
</evidence>
<gene>
    <name evidence="4" type="primary">LOC106818832</name>
</gene>
<dbReference type="Proteomes" id="UP000695022">
    <property type="component" value="Unplaced"/>
</dbReference>
<proteinExistence type="predicted"/>
<sequence length="296" mass="29878">MKTLVVVVVLGCALQGALGLGYGSGSGFTGGARFAGIQRGGSGFTGGARFAGIQSGGSGFTGGARFAGIQRGGSFGGISGGATNFGGIGARRSIRVGGGAARFGGARRSFQLSSGGGFQRGGATIDVNNFANIDARSFGLNNFAPDFVNIATFDFDGARRSAASFAPRDSLVSGNALQQIVVGRRFRSGSARQTESSGALKEGSGRGEAGIELAASRSASQDATQQFTQTASGEGSTSQGAGYAFERNNNGQIRFSPVRIESASVHAGPRSRLPTSAVGYGGARIAQRSVNDYGRK</sequence>
<feature type="signal peptide" evidence="2">
    <location>
        <begin position="1"/>
        <end position="19"/>
    </location>
</feature>
<keyword evidence="3" id="KW-1185">Reference proteome</keyword>
<dbReference type="RefSeq" id="XP_014678992.1">
    <property type="nucleotide sequence ID" value="XM_014823506.1"/>
</dbReference>
<feature type="compositionally biased region" description="Polar residues" evidence="1">
    <location>
        <begin position="217"/>
        <end position="240"/>
    </location>
</feature>
<evidence type="ECO:0000256" key="2">
    <source>
        <dbReference type="SAM" id="SignalP"/>
    </source>
</evidence>
<feature type="region of interest" description="Disordered" evidence="1">
    <location>
        <begin position="262"/>
        <end position="281"/>
    </location>
</feature>
<feature type="chain" id="PRO_5047004245" evidence="2">
    <location>
        <begin position="20"/>
        <end position="296"/>
    </location>
</feature>
<evidence type="ECO:0000256" key="1">
    <source>
        <dbReference type="SAM" id="MobiDB-lite"/>
    </source>
</evidence>
<reference evidence="4" key="1">
    <citation type="submission" date="2025-08" db="UniProtKB">
        <authorList>
            <consortium name="RefSeq"/>
        </authorList>
    </citation>
    <scope>IDENTIFICATION</scope>
</reference>
<keyword evidence="2" id="KW-0732">Signal</keyword>
<dbReference type="GeneID" id="106818832"/>
<feature type="region of interest" description="Disordered" evidence="1">
    <location>
        <begin position="187"/>
        <end position="244"/>
    </location>
</feature>
<name>A0ABM1F3H1_PRICU</name>